<feature type="compositionally biased region" description="Polar residues" evidence="8">
    <location>
        <begin position="807"/>
        <end position="824"/>
    </location>
</feature>
<feature type="domain" description="ABC transporter" evidence="10">
    <location>
        <begin position="1235"/>
        <end position="1471"/>
    </location>
</feature>
<reference evidence="12" key="1">
    <citation type="journal article" date="2018" name="Genome Biol. Evol.">
        <title>Genomics and development of Lentinus tigrinus, a white-rot wood-decaying mushroom with dimorphic fruiting bodies.</title>
        <authorList>
            <person name="Wu B."/>
            <person name="Xu Z."/>
            <person name="Knudson A."/>
            <person name="Carlson A."/>
            <person name="Chen N."/>
            <person name="Kovaka S."/>
            <person name="LaButti K."/>
            <person name="Lipzen A."/>
            <person name="Pennachio C."/>
            <person name="Riley R."/>
            <person name="Schakwitz W."/>
            <person name="Umezawa K."/>
            <person name="Ohm R.A."/>
            <person name="Grigoriev I.V."/>
            <person name="Nagy L.G."/>
            <person name="Gibbons J."/>
            <person name="Hibbett D."/>
        </authorList>
    </citation>
    <scope>NUCLEOTIDE SEQUENCE [LARGE SCALE GENOMIC DNA]</scope>
    <source>
        <strain evidence="12">ALCF2SS1-6</strain>
    </source>
</reference>
<keyword evidence="3 9" id="KW-0812">Transmembrane</keyword>
<gene>
    <name evidence="12" type="ORF">L227DRAFT_652377</name>
</gene>
<dbReference type="GO" id="GO:0005524">
    <property type="term" value="F:ATP binding"/>
    <property type="evidence" value="ECO:0007669"/>
    <property type="project" value="UniProtKB-KW"/>
</dbReference>
<dbReference type="InterPro" id="IPR017871">
    <property type="entry name" value="ABC_transporter-like_CS"/>
</dbReference>
<sequence length="1477" mass="161554">MRRPTSLVVDTDTTSTTSMTSTNASSLHLPQSASTLNAPAESTASIAQCPPPQPSIPLLFSLLSRREFFVLILPAILTSLFAGGVAPFMTYVIGRSFDSFAAFPTGPNPSDEAKHALLRGVGLAAIELVGLAVGALALSSVTSSLWIWTGERNLVAIRKKIYSAVTRKDMVWFDTKMGSEESVQAVEGDGPIGAGGLMANFARETDEVRAASSLAAGMVIQYTTTFLTSLVLAFVWSWSLTLVILSAVPLLMIIQTLSQGFVGPRLAAERSHSASAATLVDRAVAAIATVKAFNAETHEEEQLATTLEKIRRAAIKCHAVWGISTCASQFVMMAMFVQAFWFGSKLVRDGTISPGTVMSVFWACLIATSNLQMCIPQLIVLTKGKFAMVALMTLAQSQSNVTPYGGVLLSPTKSHRRPSIFRKIRPSHCRGHFELSDVSFAYPSRPTVPVLQDISIFLPPQETSFIVGGSGSGKSTLAQLLLRMYNPTSGSIFLDDQELGFLDEDFTRANIAAVSQNCILFDMSVHDNVAMGLAGPGSSRKPSDVTREEVIRVCRAALMHEFVRDLPDGYDTQLGNNGANLSGGQKQRLAIARALLRNPTVLILDEATSALDATSRILVFEAIKRWRQNMTTIVITHDLSQISSDDFVHVLKDGQLVEQGFRHELESFESEFSRMARTQDATGGFKEKNLDEDDELPIEAILDQQDEEKQEELEAVKMSTQALRHHSIAPSTFRPLTLGNWMFDAIAELTKNDPAVAVNRESRPVSRFVPPEAFAGVTSESEEDKKFRRRTLHIDIPAVEVPAPLPTTASNRRSLQFTPTSPTLCSSPRSFTHSMVEDDEAFEKDKAAMQRSATLASQRRYHEQRRNFTRDVRLDAVIVEKPEDVPEEAPVQQEAEVSFWQLIRDIYPTLPNKPLILLGMLVCVASGTITPLFSYLLSRLFYEVSNGARNVSIINIYGAIVLAVAAADGLFIGLKIFIMENAAMDWVTHIREVCFKRVLAQDKKWFDKTENAPVRLVQILIKDGDDARALIASVLCQSLVVSAMLGVGLIWALVRGWQLTLVGFAIAPVFAGVMALQSNLVSKCEVRNKRAREEVAKQYYDAISNVRAIRAMGFEDAFQEKFDAAVDSAHHTGVRGAFVEGCTYGVASALIYLAEALLFYVGAVLIAKGTYSYLQMIQTLQLVVFSVSIGSQLMAFTHRIAKSTRATRDFNRLLKLSTTTDESQGILTPDLSGPVSFTNISFSYPERPDVPVLRNLFVEIRENECVAIVGSSGCGKSTMAALLQRLYEPGTGCVAIGPHVLRSTDVHYLRDHVSVVSQQPNLFDASIAENIAYGNKSLSMEDIRRAAKAANVHEFVESLPKGYDTPVGENASLISGGQAQRLQIARALARPARILILDECTSALDAANQAAVMETLQEAKVGRTTLVVTHKLAMMRMCDRILVVHDGVVAEQGTYEELMEKRGVFAQLASGGEWMSD</sequence>
<dbReference type="GO" id="GO:0015421">
    <property type="term" value="F:ABC-type oligopeptide transporter activity"/>
    <property type="evidence" value="ECO:0007669"/>
    <property type="project" value="TreeGrafter"/>
</dbReference>
<evidence type="ECO:0000256" key="9">
    <source>
        <dbReference type="SAM" id="Phobius"/>
    </source>
</evidence>
<dbReference type="GO" id="GO:0016887">
    <property type="term" value="F:ATP hydrolysis activity"/>
    <property type="evidence" value="ECO:0007669"/>
    <property type="project" value="InterPro"/>
</dbReference>
<feature type="transmembrane region" description="Helical" evidence="9">
    <location>
        <begin position="242"/>
        <end position="262"/>
    </location>
</feature>
<dbReference type="PROSITE" id="PS50929">
    <property type="entry name" value="ABC_TM1F"/>
    <property type="match status" value="2"/>
</dbReference>
<dbReference type="Pfam" id="PF00664">
    <property type="entry name" value="ABC_membrane"/>
    <property type="match status" value="2"/>
</dbReference>
<dbReference type="InterPro" id="IPR039421">
    <property type="entry name" value="Type_1_exporter"/>
</dbReference>
<dbReference type="SMART" id="SM00382">
    <property type="entry name" value="AAA"/>
    <property type="match status" value="2"/>
</dbReference>
<feature type="transmembrane region" description="Helical" evidence="9">
    <location>
        <begin position="319"/>
        <end position="340"/>
    </location>
</feature>
<feature type="transmembrane region" description="Helical" evidence="9">
    <location>
        <begin position="68"/>
        <end position="93"/>
    </location>
</feature>
<evidence type="ECO:0000256" key="7">
    <source>
        <dbReference type="ARBA" id="ARBA00023136"/>
    </source>
</evidence>
<evidence type="ECO:0000259" key="10">
    <source>
        <dbReference type="PROSITE" id="PS50893"/>
    </source>
</evidence>
<dbReference type="PANTHER" id="PTHR43394">
    <property type="entry name" value="ATP-DEPENDENT PERMEASE MDL1, MITOCHONDRIAL"/>
    <property type="match status" value="1"/>
</dbReference>
<evidence type="ECO:0000256" key="8">
    <source>
        <dbReference type="SAM" id="MobiDB-lite"/>
    </source>
</evidence>
<dbReference type="PANTHER" id="PTHR43394:SF15">
    <property type="entry name" value="ALPHA-FACTOR-TRANSPORTING ATPASE"/>
    <property type="match status" value="1"/>
</dbReference>
<dbReference type="InterPro" id="IPR003439">
    <property type="entry name" value="ABC_transporter-like_ATP-bd"/>
</dbReference>
<evidence type="ECO:0000256" key="3">
    <source>
        <dbReference type="ARBA" id="ARBA00022692"/>
    </source>
</evidence>
<evidence type="ECO:0000313" key="12">
    <source>
        <dbReference type="EMBL" id="RPD61632.1"/>
    </source>
</evidence>
<feature type="transmembrane region" description="Helical" evidence="9">
    <location>
        <begin position="956"/>
        <end position="978"/>
    </location>
</feature>
<feature type="region of interest" description="Disordered" evidence="8">
    <location>
        <begin position="803"/>
        <end position="824"/>
    </location>
</feature>
<dbReference type="CDD" id="cd18578">
    <property type="entry name" value="ABC_6TM_Pgp_ABCB1_D2_like"/>
    <property type="match status" value="1"/>
</dbReference>
<dbReference type="InterPro" id="IPR027417">
    <property type="entry name" value="P-loop_NTPase"/>
</dbReference>
<feature type="transmembrane region" description="Helical" evidence="9">
    <location>
        <begin position="360"/>
        <end position="382"/>
    </location>
</feature>
<dbReference type="Gene3D" id="1.20.1560.10">
    <property type="entry name" value="ABC transporter type 1, transmembrane domain"/>
    <property type="match status" value="2"/>
</dbReference>
<dbReference type="SUPFAM" id="SSF52540">
    <property type="entry name" value="P-loop containing nucleoside triphosphate hydrolases"/>
    <property type="match status" value="2"/>
</dbReference>
<dbReference type="FunFam" id="3.40.50.300:FF:001471">
    <property type="entry name" value="P-loop containing nucleoside triphosphate hydrolase protein"/>
    <property type="match status" value="1"/>
</dbReference>
<protein>
    <submittedName>
        <fullName evidence="12">P-loop containing nucleoside triphosphate hydrolase protein</fullName>
    </submittedName>
</protein>
<feature type="region of interest" description="Disordered" evidence="8">
    <location>
        <begin position="1"/>
        <end position="26"/>
    </location>
</feature>
<keyword evidence="12" id="KW-0378">Hydrolase</keyword>
<evidence type="ECO:0000256" key="5">
    <source>
        <dbReference type="ARBA" id="ARBA00022840"/>
    </source>
</evidence>
<dbReference type="PROSITE" id="PS00211">
    <property type="entry name" value="ABC_TRANSPORTER_1"/>
    <property type="match status" value="2"/>
</dbReference>
<evidence type="ECO:0000256" key="1">
    <source>
        <dbReference type="ARBA" id="ARBA00004141"/>
    </source>
</evidence>
<dbReference type="InterPro" id="IPR003593">
    <property type="entry name" value="AAA+_ATPase"/>
</dbReference>
<evidence type="ECO:0000259" key="11">
    <source>
        <dbReference type="PROSITE" id="PS50929"/>
    </source>
</evidence>
<dbReference type="Gene3D" id="3.40.50.300">
    <property type="entry name" value="P-loop containing nucleotide triphosphate hydrolases"/>
    <property type="match status" value="2"/>
</dbReference>
<feature type="transmembrane region" description="Helical" evidence="9">
    <location>
        <begin position="1059"/>
        <end position="1082"/>
    </location>
</feature>
<feature type="domain" description="ABC transporter" evidence="10">
    <location>
        <begin position="433"/>
        <end position="678"/>
    </location>
</feature>
<feature type="transmembrane region" description="Helical" evidence="9">
    <location>
        <begin position="1029"/>
        <end position="1053"/>
    </location>
</feature>
<dbReference type="GO" id="GO:0005743">
    <property type="term" value="C:mitochondrial inner membrane"/>
    <property type="evidence" value="ECO:0007669"/>
    <property type="project" value="TreeGrafter"/>
</dbReference>
<dbReference type="SUPFAM" id="SSF90123">
    <property type="entry name" value="ABC transporter transmembrane region"/>
    <property type="match status" value="2"/>
</dbReference>
<feature type="domain" description="ABC transmembrane type-1" evidence="11">
    <location>
        <begin position="917"/>
        <end position="1202"/>
    </location>
</feature>
<feature type="transmembrane region" description="Helical" evidence="9">
    <location>
        <begin position="1144"/>
        <end position="1167"/>
    </location>
</feature>
<dbReference type="Proteomes" id="UP000313359">
    <property type="component" value="Unassembled WGS sequence"/>
</dbReference>
<accession>A0A5C2SCX0</accession>
<dbReference type="Pfam" id="PF00005">
    <property type="entry name" value="ABC_tran"/>
    <property type="match status" value="2"/>
</dbReference>
<dbReference type="GO" id="GO:0090374">
    <property type="term" value="P:oligopeptide export from mitochondrion"/>
    <property type="evidence" value="ECO:0007669"/>
    <property type="project" value="TreeGrafter"/>
</dbReference>
<comment type="subcellular location">
    <subcellularLocation>
        <location evidence="1">Membrane</location>
        <topology evidence="1">Multi-pass membrane protein</topology>
    </subcellularLocation>
</comment>
<dbReference type="STRING" id="1328759.A0A5C2SCX0"/>
<keyword evidence="4" id="KW-0547">Nucleotide-binding</keyword>
<keyword evidence="5" id="KW-0067">ATP-binding</keyword>
<evidence type="ECO:0000256" key="6">
    <source>
        <dbReference type="ARBA" id="ARBA00022989"/>
    </source>
</evidence>
<dbReference type="CDD" id="cd18577">
    <property type="entry name" value="ABC_6TM_Pgp_ABCB1_D1_like"/>
    <property type="match status" value="1"/>
</dbReference>
<evidence type="ECO:0000256" key="4">
    <source>
        <dbReference type="ARBA" id="ARBA00022741"/>
    </source>
</evidence>
<dbReference type="InterPro" id="IPR036640">
    <property type="entry name" value="ABC1_TM_sf"/>
</dbReference>
<dbReference type="OrthoDB" id="6500128at2759"/>
<evidence type="ECO:0000256" key="2">
    <source>
        <dbReference type="ARBA" id="ARBA00022448"/>
    </source>
</evidence>
<keyword evidence="7 9" id="KW-0472">Membrane</keyword>
<dbReference type="InterPro" id="IPR011527">
    <property type="entry name" value="ABC1_TM_dom"/>
</dbReference>
<feature type="domain" description="ABC transmembrane type-1" evidence="11">
    <location>
        <begin position="75"/>
        <end position="383"/>
    </location>
</feature>
<evidence type="ECO:0000313" key="13">
    <source>
        <dbReference type="Proteomes" id="UP000313359"/>
    </source>
</evidence>
<feature type="transmembrane region" description="Helical" evidence="9">
    <location>
        <begin position="128"/>
        <end position="149"/>
    </location>
</feature>
<dbReference type="EMBL" id="ML122261">
    <property type="protein sequence ID" value="RPD61632.1"/>
    <property type="molecule type" value="Genomic_DNA"/>
</dbReference>
<organism evidence="12 13">
    <name type="scientific">Lentinus tigrinus ALCF2SS1-6</name>
    <dbReference type="NCBI Taxonomy" id="1328759"/>
    <lineage>
        <taxon>Eukaryota</taxon>
        <taxon>Fungi</taxon>
        <taxon>Dikarya</taxon>
        <taxon>Basidiomycota</taxon>
        <taxon>Agaricomycotina</taxon>
        <taxon>Agaricomycetes</taxon>
        <taxon>Polyporales</taxon>
        <taxon>Polyporaceae</taxon>
        <taxon>Lentinus</taxon>
    </lineage>
</organism>
<keyword evidence="2" id="KW-0813">Transport</keyword>
<keyword evidence="6 9" id="KW-1133">Transmembrane helix</keyword>
<feature type="transmembrane region" description="Helical" evidence="9">
    <location>
        <begin position="915"/>
        <end position="936"/>
    </location>
</feature>
<feature type="transmembrane region" description="Helical" evidence="9">
    <location>
        <begin position="213"/>
        <end position="236"/>
    </location>
</feature>
<dbReference type="PROSITE" id="PS50893">
    <property type="entry name" value="ABC_TRANSPORTER_2"/>
    <property type="match status" value="2"/>
</dbReference>
<proteinExistence type="predicted"/>
<feature type="transmembrane region" description="Helical" evidence="9">
    <location>
        <begin position="1173"/>
        <end position="1196"/>
    </location>
</feature>
<keyword evidence="13" id="KW-1185">Reference proteome</keyword>
<dbReference type="FunFam" id="3.40.50.300:FF:000836">
    <property type="entry name" value="ABC transporter B family member 25"/>
    <property type="match status" value="1"/>
</dbReference>
<name>A0A5C2SCX0_9APHY</name>